<dbReference type="EMBL" id="MCFF01000020">
    <property type="protein sequence ID" value="ORZ14904.1"/>
    <property type="molecule type" value="Genomic_DNA"/>
</dbReference>
<organism evidence="2 3">
    <name type="scientific">Lobosporangium transversale</name>
    <dbReference type="NCBI Taxonomy" id="64571"/>
    <lineage>
        <taxon>Eukaryota</taxon>
        <taxon>Fungi</taxon>
        <taxon>Fungi incertae sedis</taxon>
        <taxon>Mucoromycota</taxon>
        <taxon>Mortierellomycotina</taxon>
        <taxon>Mortierellomycetes</taxon>
        <taxon>Mortierellales</taxon>
        <taxon>Mortierellaceae</taxon>
        <taxon>Lobosporangium</taxon>
    </lineage>
</organism>
<dbReference type="AlphaFoldDB" id="A0A1Y2GLQ6"/>
<evidence type="ECO:0000256" key="1">
    <source>
        <dbReference type="SAM" id="MobiDB-lite"/>
    </source>
</evidence>
<feature type="compositionally biased region" description="Low complexity" evidence="1">
    <location>
        <begin position="500"/>
        <end position="512"/>
    </location>
</feature>
<name>A0A1Y2GLQ6_9FUNG</name>
<feature type="region of interest" description="Disordered" evidence="1">
    <location>
        <begin position="442"/>
        <end position="518"/>
    </location>
</feature>
<gene>
    <name evidence="2" type="ORF">BCR41DRAFT_386749</name>
</gene>
<feature type="compositionally biased region" description="Basic and acidic residues" evidence="1">
    <location>
        <begin position="349"/>
        <end position="358"/>
    </location>
</feature>
<dbReference type="Proteomes" id="UP000193648">
    <property type="component" value="Unassembled WGS sequence"/>
</dbReference>
<feature type="compositionally biased region" description="Low complexity" evidence="1">
    <location>
        <begin position="140"/>
        <end position="149"/>
    </location>
</feature>
<feature type="region of interest" description="Disordered" evidence="1">
    <location>
        <begin position="140"/>
        <end position="200"/>
    </location>
</feature>
<feature type="compositionally biased region" description="Basic and acidic residues" evidence="1">
    <location>
        <begin position="112"/>
        <end position="123"/>
    </location>
</feature>
<dbReference type="GeneID" id="33569668"/>
<reference evidence="2 3" key="1">
    <citation type="submission" date="2016-07" db="EMBL/GenBank/DDBJ databases">
        <title>Pervasive Adenine N6-methylation of Active Genes in Fungi.</title>
        <authorList>
            <consortium name="DOE Joint Genome Institute"/>
            <person name="Mondo S.J."/>
            <person name="Dannebaum R.O."/>
            <person name="Kuo R.C."/>
            <person name="Labutti K."/>
            <person name="Haridas S."/>
            <person name="Kuo A."/>
            <person name="Salamov A."/>
            <person name="Ahrendt S.R."/>
            <person name="Lipzen A."/>
            <person name="Sullivan W."/>
            <person name="Andreopoulos W.B."/>
            <person name="Clum A."/>
            <person name="Lindquist E."/>
            <person name="Daum C."/>
            <person name="Ramamoorthy G.K."/>
            <person name="Gryganskyi A."/>
            <person name="Culley D."/>
            <person name="Magnuson J.K."/>
            <person name="James T.Y."/>
            <person name="O'Malley M.A."/>
            <person name="Stajich J.E."/>
            <person name="Spatafora J.W."/>
            <person name="Visel A."/>
            <person name="Grigoriev I.V."/>
        </authorList>
    </citation>
    <scope>NUCLEOTIDE SEQUENCE [LARGE SCALE GENOMIC DNA]</scope>
    <source>
        <strain evidence="2 3">NRRL 3116</strain>
    </source>
</reference>
<feature type="region of interest" description="Disordered" evidence="1">
    <location>
        <begin position="556"/>
        <end position="579"/>
    </location>
</feature>
<sequence length="736" mass="83368">MSLYSPSLKKTQRSRSPRRKSTPSRLYLRQAFPTLGSAAASDLESSTVSQISPDVLFRRRQQLLHDAQNEVQETDGIDRQKGYALGKQQQQQKVTNSIHVRTPLSSIPSNTDTHDAKDAKDAKDVQETLARFLNQKSLSSSLTSSASGLRPIPSDNVSQSYTPSVPRLRTTETEYDQSPTRFTRLSTPPRGVPSTSPAKSLQEQGIFTRQGFASALAEQWQQRRHEDIEQLGNLNRPLSPFISSSPLNQHLRSRQKYLEQDQRFSMNKYDDDTMLRAQKRYESELRSTHDNGKVCLEGKRPSNAGAEYIDTQAEESAQEDQEYAYGDEEVSFRRPKLISTSSDQSTLVDRLHSSEDKPVSLSSVQTPPAASKFVARSGSWAKLEAESSLLEVAERTAAITEELRGVYNNLQELFSPETEAKLNRGKSVLSAQKDIGYDHINNDFQSSVPKPPVFKKSPASVKVASPIKKSKPAPLRPALKPKQHQPSPSESPNQQKWRQGQHQQNSQESSSSKPNKADDAYRHNIILRWLISDAESARRIRQMNGSIDLNSITPDVAEISTPSSNDIKETDTDTNDKHQEQFHRKLNRWKRVEKQSQDLASSLPDLYSDLHIPTVSSRQETPFNNDLSWVNDYNQESDVGHYDDQGYSEVLTEVEVQKRQHHDKDRYPNSNPTELQDKLSQEILAEMAREEELRAMRGKRPQHEMTQLNGHVDPEDLAVDGQRLSKKRKEAVFWMS</sequence>
<feature type="region of interest" description="Disordered" evidence="1">
    <location>
        <begin position="343"/>
        <end position="364"/>
    </location>
</feature>
<feature type="compositionally biased region" description="Basic residues" evidence="1">
    <location>
        <begin position="10"/>
        <end position="22"/>
    </location>
</feature>
<feature type="region of interest" description="Disordered" evidence="1">
    <location>
        <begin position="1"/>
        <end position="26"/>
    </location>
</feature>
<keyword evidence="3" id="KW-1185">Reference proteome</keyword>
<accession>A0A1Y2GLQ6</accession>
<proteinExistence type="predicted"/>
<comment type="caution">
    <text evidence="2">The sequence shown here is derived from an EMBL/GenBank/DDBJ whole genome shotgun (WGS) entry which is preliminary data.</text>
</comment>
<dbReference type="InParanoid" id="A0A1Y2GLQ6"/>
<evidence type="ECO:0000313" key="2">
    <source>
        <dbReference type="EMBL" id="ORZ14904.1"/>
    </source>
</evidence>
<feature type="compositionally biased region" description="Basic and acidic residues" evidence="1">
    <location>
        <begin position="566"/>
        <end position="579"/>
    </location>
</feature>
<protein>
    <submittedName>
        <fullName evidence="2">Uncharacterized protein</fullName>
    </submittedName>
</protein>
<feature type="compositionally biased region" description="Polar residues" evidence="1">
    <location>
        <begin position="484"/>
        <end position="498"/>
    </location>
</feature>
<evidence type="ECO:0000313" key="3">
    <source>
        <dbReference type="Proteomes" id="UP000193648"/>
    </source>
</evidence>
<feature type="compositionally biased region" description="Polar residues" evidence="1">
    <location>
        <begin position="176"/>
        <end position="186"/>
    </location>
</feature>
<dbReference type="OrthoDB" id="1684416at2759"/>
<feature type="compositionally biased region" description="Polar residues" evidence="1">
    <location>
        <begin position="87"/>
        <end position="111"/>
    </location>
</feature>
<dbReference type="RefSeq" id="XP_021881036.1">
    <property type="nucleotide sequence ID" value="XM_022027825.1"/>
</dbReference>
<feature type="compositionally biased region" description="Low complexity" evidence="1">
    <location>
        <begin position="454"/>
        <end position="480"/>
    </location>
</feature>
<feature type="region of interest" description="Disordered" evidence="1">
    <location>
        <begin position="87"/>
        <end position="123"/>
    </location>
</feature>